<dbReference type="PANTHER" id="PTHR15735:SF21">
    <property type="entry name" value="PROTEIN NERVOUS WRECK"/>
    <property type="match status" value="1"/>
</dbReference>
<proteinExistence type="predicted"/>
<feature type="region of interest" description="Disordered" evidence="6">
    <location>
        <begin position="794"/>
        <end position="862"/>
    </location>
</feature>
<gene>
    <name evidence="9" type="ORF">B4U79_14623</name>
</gene>
<organism evidence="9 10">
    <name type="scientific">Dinothrombium tinctorium</name>
    <dbReference type="NCBI Taxonomy" id="1965070"/>
    <lineage>
        <taxon>Eukaryota</taxon>
        <taxon>Metazoa</taxon>
        <taxon>Ecdysozoa</taxon>
        <taxon>Arthropoda</taxon>
        <taxon>Chelicerata</taxon>
        <taxon>Arachnida</taxon>
        <taxon>Acari</taxon>
        <taxon>Acariformes</taxon>
        <taxon>Trombidiformes</taxon>
        <taxon>Prostigmata</taxon>
        <taxon>Anystina</taxon>
        <taxon>Parasitengona</taxon>
        <taxon>Trombidioidea</taxon>
        <taxon>Trombidiidae</taxon>
        <taxon>Dinothrombium</taxon>
    </lineage>
</organism>
<keyword evidence="10" id="KW-1185">Reference proteome</keyword>
<dbReference type="Pfam" id="PF00018">
    <property type="entry name" value="SH3_1"/>
    <property type="match status" value="2"/>
</dbReference>
<dbReference type="OrthoDB" id="10065861at2759"/>
<sequence>MSTAATASPSRIGSIHFGKSASLTANTKTILSEQHQRLWAKHTYDLDLIDDLRTFIKVKCHIEKDYCNAIIKLVTNHQSKKYPQFKVETESDIKSLYTVWKQYMEDLDKVSKQRLNEFEQIASACETLKQMKTHKAQIGKKAIDLHLKKMQEEVIASISEIEKNKKSYFDEENFAKQARDKEEKMKKRKGGIFSKFTDLQSKKEKSSAQREASDIQSTQARNEYIMSLVAGNAHLNHYYSIDLPNLMRQLDDDVLDKCRGFVNSLLQGEINSINIASETMEKLSQLLDATSGDITNSAFLSEPTSACLRETLQIDFEPCENDPIMSISKENNAELALQHEITKWSACYTKECRNLNRLSQQLIKCQTMLAGGHKTVEVTGVGQVDIESRIDDIKQQLRKCDISKVKAEARLIAIRDCGMQVDDLNHIESQITTEMKQSSLDVDVAPLPLSRTPSVRSNKENEGGRYSSMEAKSFSDEQNDYQPSPTPEPGEVITHLEVGESPEPEQSATYQYESYEASWNDYDPTAAWNDTDATTNPAEENGVENDAQYNEVTPNGEEVTNEYSYEDYANGIVGKTCQALYDYDSQNDDELNFKAGELLRILSASDKDWVTAQNDKNEVGFVPAAFMQVVDETVTTTHENLQQNESNAAAVVDYEEDKNVDVSSVQVSVEPEITDEYVRAVYDYTATSDEEISFQTGDLIKILERSDDGWWLGEKDGIIGHFPSMLVHELTEAENEEAAFEESESAESGNGSPEYVTSPSGPPPPSFAPPKPAYLTPNQVVIIQPTPEIERREFCDRESSQNGDEQIDESIDQEEMIETETAEQNQEFVLERPRRKSSEEKFDEEPERQFESSVTVTVTQESVEEIEEEYYVEDEKEGTAVANDDVDAESSIAESNETVKERKEELSEIKEENASEAFHLVYDTITAYKTMLLNSYY</sequence>
<feature type="domain" description="F-BAR" evidence="8">
    <location>
        <begin position="17"/>
        <end position="302"/>
    </location>
</feature>
<dbReference type="Gene3D" id="2.30.30.40">
    <property type="entry name" value="SH3 Domains"/>
    <property type="match status" value="2"/>
</dbReference>
<name>A0A3S4RKH9_9ACAR</name>
<dbReference type="FunFam" id="2.30.30.40:FF:000033">
    <property type="entry name" value="FCH and double SH3 domains protein 2"/>
    <property type="match status" value="1"/>
</dbReference>
<keyword evidence="3 5" id="KW-0175">Coiled coil</keyword>
<evidence type="ECO:0000313" key="9">
    <source>
        <dbReference type="EMBL" id="RWS17284.1"/>
    </source>
</evidence>
<dbReference type="AlphaFoldDB" id="A0A3S4RKH9"/>
<dbReference type="PANTHER" id="PTHR15735">
    <property type="entry name" value="FCH AND DOUBLE SH3 DOMAINS PROTEIN"/>
    <property type="match status" value="1"/>
</dbReference>
<evidence type="ECO:0000256" key="5">
    <source>
        <dbReference type="PROSITE-ProRule" id="PRU01077"/>
    </source>
</evidence>
<accession>A0A3S4RKH9</accession>
<dbReference type="InterPro" id="IPR001452">
    <property type="entry name" value="SH3_domain"/>
</dbReference>
<dbReference type="CDD" id="cd00174">
    <property type="entry name" value="SH3"/>
    <property type="match status" value="1"/>
</dbReference>
<evidence type="ECO:0000256" key="6">
    <source>
        <dbReference type="SAM" id="MobiDB-lite"/>
    </source>
</evidence>
<evidence type="ECO:0000259" key="8">
    <source>
        <dbReference type="PROSITE" id="PS51741"/>
    </source>
</evidence>
<evidence type="ECO:0000256" key="1">
    <source>
        <dbReference type="ARBA" id="ARBA00022443"/>
    </source>
</evidence>
<dbReference type="PROSITE" id="PS50002">
    <property type="entry name" value="SH3"/>
    <property type="match status" value="2"/>
</dbReference>
<dbReference type="PRINTS" id="PR00452">
    <property type="entry name" value="SH3DOMAIN"/>
</dbReference>
<dbReference type="PROSITE" id="PS51741">
    <property type="entry name" value="F_BAR"/>
    <property type="match status" value="1"/>
</dbReference>
<evidence type="ECO:0000256" key="3">
    <source>
        <dbReference type="ARBA" id="ARBA00023054"/>
    </source>
</evidence>
<feature type="region of interest" description="Disordered" evidence="6">
    <location>
        <begin position="435"/>
        <end position="492"/>
    </location>
</feature>
<dbReference type="GO" id="GO:0007274">
    <property type="term" value="P:neuromuscular synaptic transmission"/>
    <property type="evidence" value="ECO:0007669"/>
    <property type="project" value="TreeGrafter"/>
</dbReference>
<evidence type="ECO:0000313" key="10">
    <source>
        <dbReference type="Proteomes" id="UP000285301"/>
    </source>
</evidence>
<dbReference type="PRINTS" id="PR00499">
    <property type="entry name" value="P67PHOX"/>
</dbReference>
<dbReference type="InterPro" id="IPR027267">
    <property type="entry name" value="AH/BAR_dom_sf"/>
</dbReference>
<feature type="domain" description="SH3" evidence="7">
    <location>
        <begin position="673"/>
        <end position="732"/>
    </location>
</feature>
<dbReference type="InterPro" id="IPR001060">
    <property type="entry name" value="FCH_dom"/>
</dbReference>
<feature type="compositionally biased region" description="Basic and acidic residues" evidence="6">
    <location>
        <begin position="829"/>
        <end position="840"/>
    </location>
</feature>
<feature type="region of interest" description="Disordered" evidence="6">
    <location>
        <begin position="735"/>
        <end position="774"/>
    </location>
</feature>
<dbReference type="InterPro" id="IPR036028">
    <property type="entry name" value="SH3-like_dom_sf"/>
</dbReference>
<feature type="compositionally biased region" description="Low complexity" evidence="6">
    <location>
        <begin position="851"/>
        <end position="861"/>
    </location>
</feature>
<feature type="compositionally biased region" description="Acidic residues" evidence="6">
    <location>
        <begin position="805"/>
        <end position="821"/>
    </location>
</feature>
<comment type="caution">
    <text evidence="9">The sequence shown here is derived from an EMBL/GenBank/DDBJ whole genome shotgun (WGS) entry which is preliminary data.</text>
</comment>
<dbReference type="GO" id="GO:0031594">
    <property type="term" value="C:neuromuscular junction"/>
    <property type="evidence" value="ECO:0007669"/>
    <property type="project" value="TreeGrafter"/>
</dbReference>
<dbReference type="Gene3D" id="1.20.1270.60">
    <property type="entry name" value="Arfaptin homology (AH) domain/BAR domain"/>
    <property type="match status" value="1"/>
</dbReference>
<dbReference type="SMART" id="SM00326">
    <property type="entry name" value="SH3"/>
    <property type="match status" value="2"/>
</dbReference>
<dbReference type="InterPro" id="IPR031160">
    <property type="entry name" value="F_BAR_dom"/>
</dbReference>
<dbReference type="SUPFAM" id="SSF50044">
    <property type="entry name" value="SH3-domain"/>
    <property type="match status" value="2"/>
</dbReference>
<evidence type="ECO:0000256" key="2">
    <source>
        <dbReference type="ARBA" id="ARBA00022553"/>
    </source>
</evidence>
<dbReference type="GO" id="GO:0055037">
    <property type="term" value="C:recycling endosome"/>
    <property type="evidence" value="ECO:0007669"/>
    <property type="project" value="TreeGrafter"/>
</dbReference>
<feature type="domain" description="SH3" evidence="7">
    <location>
        <begin position="572"/>
        <end position="632"/>
    </location>
</feature>
<dbReference type="STRING" id="1965070.A0A3S4RKH9"/>
<feature type="compositionally biased region" description="Low complexity" evidence="6">
    <location>
        <begin position="746"/>
        <end position="759"/>
    </location>
</feature>
<evidence type="ECO:0000256" key="4">
    <source>
        <dbReference type="PROSITE-ProRule" id="PRU00192"/>
    </source>
</evidence>
<reference evidence="9 10" key="1">
    <citation type="journal article" date="2018" name="Gigascience">
        <title>Genomes of trombidid mites reveal novel predicted allergens and laterally-transferred genes associated with secondary metabolism.</title>
        <authorList>
            <person name="Dong X."/>
            <person name="Chaisiri K."/>
            <person name="Xia D."/>
            <person name="Armstrong S.D."/>
            <person name="Fang Y."/>
            <person name="Donnelly M.J."/>
            <person name="Kadowaki T."/>
            <person name="McGarry J.W."/>
            <person name="Darby A.C."/>
            <person name="Makepeace B.L."/>
        </authorList>
    </citation>
    <scope>NUCLEOTIDE SEQUENCE [LARGE SCALE GENOMIC DNA]</scope>
    <source>
        <strain evidence="9">UoL-WK</strain>
    </source>
</reference>
<dbReference type="Proteomes" id="UP000285301">
    <property type="component" value="Unassembled WGS sequence"/>
</dbReference>
<feature type="compositionally biased region" description="Acidic residues" evidence="6">
    <location>
        <begin position="735"/>
        <end position="745"/>
    </location>
</feature>
<dbReference type="SUPFAM" id="SSF103657">
    <property type="entry name" value="BAR/IMD domain-like"/>
    <property type="match status" value="1"/>
</dbReference>
<keyword evidence="1 4" id="KW-0728">SH3 domain</keyword>
<dbReference type="GO" id="GO:0030833">
    <property type="term" value="P:regulation of actin filament polymerization"/>
    <property type="evidence" value="ECO:0007669"/>
    <property type="project" value="TreeGrafter"/>
</dbReference>
<feature type="compositionally biased region" description="Pro residues" evidence="6">
    <location>
        <begin position="760"/>
        <end position="772"/>
    </location>
</feature>
<dbReference type="Pfam" id="PF00611">
    <property type="entry name" value="FCH"/>
    <property type="match status" value="1"/>
</dbReference>
<dbReference type="GO" id="GO:0051130">
    <property type="term" value="P:positive regulation of cellular component organization"/>
    <property type="evidence" value="ECO:0007669"/>
    <property type="project" value="UniProtKB-ARBA"/>
</dbReference>
<evidence type="ECO:0000259" key="7">
    <source>
        <dbReference type="PROSITE" id="PS50002"/>
    </source>
</evidence>
<protein>
    <submittedName>
        <fullName evidence="9">SH3 domain containing protein 5-like protein</fullName>
    </submittedName>
</protein>
<keyword evidence="2" id="KW-0597">Phosphoprotein</keyword>
<dbReference type="EMBL" id="NCKU01000098">
    <property type="protein sequence ID" value="RWS17284.1"/>
    <property type="molecule type" value="Genomic_DNA"/>
</dbReference>